<dbReference type="PROSITE" id="PS01117">
    <property type="entry name" value="HTH_MARR_1"/>
    <property type="match status" value="1"/>
</dbReference>
<keyword evidence="3" id="KW-0804">Transcription</keyword>
<evidence type="ECO:0000313" key="6">
    <source>
        <dbReference type="Proteomes" id="UP000494115"/>
    </source>
</evidence>
<dbReference type="GO" id="GO:0006950">
    <property type="term" value="P:response to stress"/>
    <property type="evidence" value="ECO:0007669"/>
    <property type="project" value="TreeGrafter"/>
</dbReference>
<reference evidence="5 6" key="1">
    <citation type="submission" date="2020-04" db="EMBL/GenBank/DDBJ databases">
        <authorList>
            <person name="De Canck E."/>
        </authorList>
    </citation>
    <scope>NUCLEOTIDE SEQUENCE [LARGE SCALE GENOMIC DNA]</scope>
    <source>
        <strain evidence="5 6">LMG 28138</strain>
    </source>
</reference>
<evidence type="ECO:0000313" key="5">
    <source>
        <dbReference type="EMBL" id="CAB3787964.1"/>
    </source>
</evidence>
<gene>
    <name evidence="5" type="ORF">LMG28138_02546</name>
</gene>
<evidence type="ECO:0000259" key="4">
    <source>
        <dbReference type="PROSITE" id="PS50995"/>
    </source>
</evidence>
<keyword evidence="1" id="KW-0805">Transcription regulation</keyword>
<dbReference type="GO" id="GO:0003700">
    <property type="term" value="F:DNA-binding transcription factor activity"/>
    <property type="evidence" value="ECO:0007669"/>
    <property type="project" value="InterPro"/>
</dbReference>
<dbReference type="SUPFAM" id="SSF46785">
    <property type="entry name" value="Winged helix' DNA-binding domain"/>
    <property type="match status" value="1"/>
</dbReference>
<dbReference type="AlphaFoldDB" id="A0A6S7B545"/>
<dbReference type="InterPro" id="IPR023187">
    <property type="entry name" value="Tscrpt_reg_MarR-type_CS"/>
</dbReference>
<dbReference type="InterPro" id="IPR036390">
    <property type="entry name" value="WH_DNA-bd_sf"/>
</dbReference>
<dbReference type="InterPro" id="IPR039422">
    <property type="entry name" value="MarR/SlyA-like"/>
</dbReference>
<evidence type="ECO:0000256" key="3">
    <source>
        <dbReference type="ARBA" id="ARBA00023163"/>
    </source>
</evidence>
<dbReference type="Gene3D" id="1.10.10.10">
    <property type="entry name" value="Winged helix-like DNA-binding domain superfamily/Winged helix DNA-binding domain"/>
    <property type="match status" value="1"/>
</dbReference>
<proteinExistence type="predicted"/>
<dbReference type="PROSITE" id="PS50995">
    <property type="entry name" value="HTH_MARR_2"/>
    <property type="match status" value="1"/>
</dbReference>
<accession>A0A6S7B545</accession>
<protein>
    <recommendedName>
        <fullName evidence="4">HTH marR-type domain-containing protein</fullName>
    </recommendedName>
</protein>
<dbReference type="SMART" id="SM00347">
    <property type="entry name" value="HTH_MARR"/>
    <property type="match status" value="1"/>
</dbReference>
<evidence type="ECO:0000256" key="2">
    <source>
        <dbReference type="ARBA" id="ARBA00023125"/>
    </source>
</evidence>
<sequence length="154" mass="17077">MTAARQAIDPGMVCNSTALRKAGRRLTRFYDACMAETGLRATQYTILNLLATRGPTTMAALADVLSMDRATMGHNLRPLERDGLITIQIGREDRREREVALSTLGAQIEAQSKASWLKAQACFEKEFGTERALAMRRLMARVAELDLTIDQETS</sequence>
<dbReference type="InterPro" id="IPR000835">
    <property type="entry name" value="HTH_MarR-typ"/>
</dbReference>
<keyword evidence="6" id="KW-1185">Reference proteome</keyword>
<feature type="domain" description="HTH marR-type" evidence="4">
    <location>
        <begin position="1"/>
        <end position="144"/>
    </location>
</feature>
<organism evidence="5 6">
    <name type="scientific">Pararobbsia alpina</name>
    <dbReference type="NCBI Taxonomy" id="621374"/>
    <lineage>
        <taxon>Bacteria</taxon>
        <taxon>Pseudomonadati</taxon>
        <taxon>Pseudomonadota</taxon>
        <taxon>Betaproteobacteria</taxon>
        <taxon>Burkholderiales</taxon>
        <taxon>Burkholderiaceae</taxon>
        <taxon>Pararobbsia</taxon>
    </lineage>
</organism>
<dbReference type="PANTHER" id="PTHR33164:SF105">
    <property type="entry name" value="TRANSCRIPTIONAL REPRESSOR PROTEIN-RELATED"/>
    <property type="match status" value="1"/>
</dbReference>
<dbReference type="Proteomes" id="UP000494115">
    <property type="component" value="Unassembled WGS sequence"/>
</dbReference>
<dbReference type="PANTHER" id="PTHR33164">
    <property type="entry name" value="TRANSCRIPTIONAL REGULATOR, MARR FAMILY"/>
    <property type="match status" value="1"/>
</dbReference>
<dbReference type="GO" id="GO:0003677">
    <property type="term" value="F:DNA binding"/>
    <property type="evidence" value="ECO:0007669"/>
    <property type="project" value="UniProtKB-KW"/>
</dbReference>
<dbReference type="EMBL" id="CADIKM010000009">
    <property type="protein sequence ID" value="CAB3787964.1"/>
    <property type="molecule type" value="Genomic_DNA"/>
</dbReference>
<evidence type="ECO:0000256" key="1">
    <source>
        <dbReference type="ARBA" id="ARBA00023015"/>
    </source>
</evidence>
<keyword evidence="2" id="KW-0238">DNA-binding</keyword>
<dbReference type="InterPro" id="IPR036388">
    <property type="entry name" value="WH-like_DNA-bd_sf"/>
</dbReference>
<name>A0A6S7B545_9BURK</name>
<dbReference type="Pfam" id="PF01047">
    <property type="entry name" value="MarR"/>
    <property type="match status" value="1"/>
</dbReference>